<gene>
    <name evidence="1" type="ORF">DME_LOCUS2632</name>
</gene>
<reference evidence="1 3" key="2">
    <citation type="submission" date="2018-11" db="EMBL/GenBank/DDBJ databases">
        <authorList>
            <consortium name="Pathogen Informatics"/>
        </authorList>
    </citation>
    <scope>NUCLEOTIDE SEQUENCE [LARGE SCALE GENOMIC DNA]</scope>
</reference>
<dbReference type="Pfam" id="PF04801">
    <property type="entry name" value="RPC5"/>
    <property type="match status" value="1"/>
</dbReference>
<reference evidence="4" key="1">
    <citation type="submission" date="2017-02" db="UniProtKB">
        <authorList>
            <consortium name="WormBaseParasite"/>
        </authorList>
    </citation>
    <scope>IDENTIFICATION</scope>
</reference>
<dbReference type="Proteomes" id="UP000038040">
    <property type="component" value="Unplaced"/>
</dbReference>
<dbReference type="InterPro" id="IPR006886">
    <property type="entry name" value="RNA_pol_III_Rpc5"/>
</dbReference>
<evidence type="ECO:0000313" key="3">
    <source>
        <dbReference type="Proteomes" id="UP000274756"/>
    </source>
</evidence>
<sequence>MEIDSKDGIERKLNMAQQSDFNDPVISEHNIYVCHVPVNSAFYRVIFPTSKINPYTNKWLKARFKKAVRMLEMRLPQDADSASFDAKKAKYIASQQQSTSKTSFVMDRLLAYEDIFIGQSHSFDAAFEYAISNIYLCPMMGSFEMRHLQAGLQNLQCDEAIHADTDSEFTESESETDDDPSPLRVRFVRPENEFQKKRREESVTLRNKVAEHSSWISLDLEKSTMKSASAKLNSLFSLPNPVDSLLKLRDAEHLVEETIVGNKLAELNLEDRHSLISFKEVRRLPDALQLKALFIKVGVISMQHIEELISFKIEHNLLISRIREYAHLVRGVWVIKSELAFPEDEYSLQRIVRDFALCLLNANLPVRRSDMQLAFGLTVEDFDFSLTTFGEHITSGERTWRLRIDGDETFGKTKEDLRVLIEEKRYWNRRWEEIHHYLSTIKNKSDFTVQKTFKRSFSY</sequence>
<dbReference type="Proteomes" id="UP000274756">
    <property type="component" value="Unassembled WGS sequence"/>
</dbReference>
<protein>
    <submittedName>
        <fullName evidence="4">DNA-directed RNA polymerase III subunit RPC5</fullName>
    </submittedName>
</protein>
<organism evidence="2 4">
    <name type="scientific">Dracunculus medinensis</name>
    <name type="common">Guinea worm</name>
    <dbReference type="NCBI Taxonomy" id="318479"/>
    <lineage>
        <taxon>Eukaryota</taxon>
        <taxon>Metazoa</taxon>
        <taxon>Ecdysozoa</taxon>
        <taxon>Nematoda</taxon>
        <taxon>Chromadorea</taxon>
        <taxon>Rhabditida</taxon>
        <taxon>Spirurina</taxon>
        <taxon>Dracunculoidea</taxon>
        <taxon>Dracunculidae</taxon>
        <taxon>Dracunculus</taxon>
    </lineage>
</organism>
<dbReference type="PANTHER" id="PTHR12069">
    <property type="entry name" value="DNA-DIRECTED RNA POLYMERASES III 80 KDA POLYPEPTIDE RNA POLYMERASE III SUBUNIT 5"/>
    <property type="match status" value="1"/>
</dbReference>
<keyword evidence="3" id="KW-1185">Reference proteome</keyword>
<dbReference type="PANTHER" id="PTHR12069:SF0">
    <property type="entry name" value="DNA-DIRECTED RNA POLYMERASE III SUBUNIT RPC5"/>
    <property type="match status" value="1"/>
</dbReference>
<dbReference type="GO" id="GO:0042797">
    <property type="term" value="P:tRNA transcription by RNA polymerase III"/>
    <property type="evidence" value="ECO:0007669"/>
    <property type="project" value="TreeGrafter"/>
</dbReference>
<proteinExistence type="predicted"/>
<dbReference type="STRING" id="318479.A0A0N4ULQ6"/>
<evidence type="ECO:0000313" key="1">
    <source>
        <dbReference type="EMBL" id="VDN52659.1"/>
    </source>
</evidence>
<evidence type="ECO:0000313" key="2">
    <source>
        <dbReference type="Proteomes" id="UP000038040"/>
    </source>
</evidence>
<dbReference type="AlphaFoldDB" id="A0A0N4ULQ6"/>
<name>A0A0N4ULQ6_DRAME</name>
<dbReference type="EMBL" id="UYYG01000071">
    <property type="protein sequence ID" value="VDN52659.1"/>
    <property type="molecule type" value="Genomic_DNA"/>
</dbReference>
<evidence type="ECO:0000313" key="4">
    <source>
        <dbReference type="WBParaSite" id="DME_0000874101-mRNA-1"/>
    </source>
</evidence>
<accession>A0A0N4ULQ6</accession>
<dbReference type="GO" id="GO:0005666">
    <property type="term" value="C:RNA polymerase III complex"/>
    <property type="evidence" value="ECO:0007669"/>
    <property type="project" value="TreeGrafter"/>
</dbReference>
<dbReference type="WBParaSite" id="DME_0000874101-mRNA-1">
    <property type="protein sequence ID" value="DME_0000874101-mRNA-1"/>
    <property type="gene ID" value="DME_0000874101"/>
</dbReference>
<dbReference type="OrthoDB" id="340681at2759"/>